<accession>A0A0M8MM92</accession>
<evidence type="ECO:0000256" key="3">
    <source>
        <dbReference type="SAM" id="MobiDB-lite"/>
    </source>
</evidence>
<organism evidence="5 6">
    <name type="scientific">Malassezia pachydermatis</name>
    <dbReference type="NCBI Taxonomy" id="77020"/>
    <lineage>
        <taxon>Eukaryota</taxon>
        <taxon>Fungi</taxon>
        <taxon>Dikarya</taxon>
        <taxon>Basidiomycota</taxon>
        <taxon>Ustilaginomycotina</taxon>
        <taxon>Malasseziomycetes</taxon>
        <taxon>Malasseziales</taxon>
        <taxon>Malasseziaceae</taxon>
        <taxon>Malassezia</taxon>
    </lineage>
</organism>
<dbReference type="PANTHER" id="PTHR15398:SF4">
    <property type="entry name" value="BROMODOMAIN-CONTAINING PROTEIN 8 ISOFORM X1"/>
    <property type="match status" value="1"/>
</dbReference>
<proteinExistence type="predicted"/>
<dbReference type="STRING" id="77020.A0A0M8MM92"/>
<dbReference type="CDD" id="cd04369">
    <property type="entry name" value="Bromodomain"/>
    <property type="match status" value="1"/>
</dbReference>
<dbReference type="AlphaFoldDB" id="A0A0M8MM92"/>
<dbReference type="Proteomes" id="UP000037751">
    <property type="component" value="Unassembled WGS sequence"/>
</dbReference>
<dbReference type="PANTHER" id="PTHR15398">
    <property type="entry name" value="BROMODOMAIN-CONTAINING PROTEIN 8"/>
    <property type="match status" value="1"/>
</dbReference>
<dbReference type="SMART" id="SM00297">
    <property type="entry name" value="BROMO"/>
    <property type="match status" value="1"/>
</dbReference>
<evidence type="ECO:0000259" key="4">
    <source>
        <dbReference type="PROSITE" id="PS50014"/>
    </source>
</evidence>
<reference evidence="5 6" key="1">
    <citation type="submission" date="2015-07" db="EMBL/GenBank/DDBJ databases">
        <title>Draft Genome Sequence of Malassezia furfur CBS1878 and Malassezia pachydermatis CBS1879.</title>
        <authorList>
            <person name="Triana S."/>
            <person name="Ohm R."/>
            <person name="Gonzalez A."/>
            <person name="DeCock H."/>
            <person name="Restrepo S."/>
            <person name="Celis A."/>
        </authorList>
    </citation>
    <scope>NUCLEOTIDE SEQUENCE [LARGE SCALE GENOMIC DNA]</scope>
    <source>
        <strain evidence="5 6">CBS 1879</strain>
    </source>
</reference>
<name>A0A0M8MM92_9BASI</name>
<feature type="domain" description="Bromo" evidence="4">
    <location>
        <begin position="357"/>
        <end position="427"/>
    </location>
</feature>
<dbReference type="EMBL" id="LGAV01000008">
    <property type="protein sequence ID" value="KOS12967.1"/>
    <property type="molecule type" value="Genomic_DNA"/>
</dbReference>
<gene>
    <name evidence="5" type="ORF">Malapachy_0458</name>
</gene>
<feature type="region of interest" description="Disordered" evidence="3">
    <location>
        <begin position="154"/>
        <end position="340"/>
    </location>
</feature>
<feature type="compositionally biased region" description="Acidic residues" evidence="3">
    <location>
        <begin position="240"/>
        <end position="249"/>
    </location>
</feature>
<dbReference type="PRINTS" id="PR00503">
    <property type="entry name" value="BROMODOMAIN"/>
</dbReference>
<evidence type="ECO:0000313" key="5">
    <source>
        <dbReference type="EMBL" id="KOS12967.1"/>
    </source>
</evidence>
<dbReference type="VEuPathDB" id="FungiDB:Malapachy_0458"/>
<evidence type="ECO:0000313" key="6">
    <source>
        <dbReference type="Proteomes" id="UP000037751"/>
    </source>
</evidence>
<dbReference type="GeneID" id="28726852"/>
<dbReference type="InterPro" id="IPR001487">
    <property type="entry name" value="Bromodomain"/>
</dbReference>
<evidence type="ECO:0000256" key="1">
    <source>
        <dbReference type="ARBA" id="ARBA00023117"/>
    </source>
</evidence>
<dbReference type="InterPro" id="IPR036427">
    <property type="entry name" value="Bromodomain-like_sf"/>
</dbReference>
<dbReference type="PROSITE" id="PS50014">
    <property type="entry name" value="BROMODOMAIN_2"/>
    <property type="match status" value="1"/>
</dbReference>
<evidence type="ECO:0000256" key="2">
    <source>
        <dbReference type="PROSITE-ProRule" id="PRU00035"/>
    </source>
</evidence>
<comment type="caution">
    <text evidence="5">The sequence shown here is derived from an EMBL/GenBank/DDBJ whole genome shotgun (WGS) entry which is preliminary data.</text>
</comment>
<feature type="compositionally biased region" description="Polar residues" evidence="3">
    <location>
        <begin position="277"/>
        <end position="287"/>
    </location>
</feature>
<dbReference type="Pfam" id="PF00439">
    <property type="entry name" value="Bromodomain"/>
    <property type="match status" value="1"/>
</dbReference>
<dbReference type="Gene3D" id="1.20.920.10">
    <property type="entry name" value="Bromodomain-like"/>
    <property type="match status" value="1"/>
</dbReference>
<keyword evidence="1 2" id="KW-0103">Bromodomain</keyword>
<keyword evidence="6" id="KW-1185">Reference proteome</keyword>
<dbReference type="RefSeq" id="XP_017990599.1">
    <property type="nucleotide sequence ID" value="XM_018134977.1"/>
</dbReference>
<dbReference type="OrthoDB" id="1742084at2759"/>
<dbReference type="GO" id="GO:0035267">
    <property type="term" value="C:NuA4 histone acetyltransferase complex"/>
    <property type="evidence" value="ECO:0007669"/>
    <property type="project" value="TreeGrafter"/>
</dbReference>
<dbReference type="SUPFAM" id="SSF47370">
    <property type="entry name" value="Bromodomain"/>
    <property type="match status" value="1"/>
</dbReference>
<sequence length="451" mass="50022">MTREAPLTMSDQLLLAQIVYQDGQDPPNWAIVSKNMLAHPCICDPVRVQAAEAAGTALSVAWNVDACEKQWMDLRKKYLADDYERTDRAAQLALAQRLFAARLEELQSELRAVQSEFTAQQAKIEKLRAGGFDTDLAAELEELEAAAAKQRAAEAEAVASQHESKAKEEEAEVVSKKDTSDAANMAVAPSKEGHADTETTATVPDRKRRGSRGSMAAEVPEHADATERERAPKRAKADEAPDDADDLQVEQDLLGESVESIRTRTSTPADEERPTRASATTTYSGRQRLSRMRASREEAVSATPSPPTSPPARATRSQQKNVQETTEDENSTASDVERDKSRKRMAQLLLLLHNQVSNHTHANLFHQAIKEVDAPDYYTLIKQPMDLKIIKQRIKEGTIASSLDLRWALSLMFANALMYNNPGTEVHRMANEMRMATEEILDEFDRTPLGT</sequence>
<feature type="compositionally biased region" description="Basic and acidic residues" evidence="3">
    <location>
        <begin position="162"/>
        <end position="180"/>
    </location>
</feature>
<dbReference type="GO" id="GO:0006325">
    <property type="term" value="P:chromatin organization"/>
    <property type="evidence" value="ECO:0007669"/>
    <property type="project" value="UniProtKB-ARBA"/>
</dbReference>
<feature type="compositionally biased region" description="Basic and acidic residues" evidence="3">
    <location>
        <begin position="219"/>
        <end position="239"/>
    </location>
</feature>
<protein>
    <submittedName>
        <fullName evidence="5">Bromodomain containing protein</fullName>
    </submittedName>
</protein>